<dbReference type="Proteomes" id="UP001470230">
    <property type="component" value="Unassembled WGS sequence"/>
</dbReference>
<protein>
    <recommendedName>
        <fullName evidence="3">Rap-GAP domain-containing protein</fullName>
    </recommendedName>
</protein>
<name>A0ABR2IKQ8_9EUKA</name>
<evidence type="ECO:0000313" key="2">
    <source>
        <dbReference type="Proteomes" id="UP001470230"/>
    </source>
</evidence>
<proteinExistence type="predicted"/>
<evidence type="ECO:0008006" key="3">
    <source>
        <dbReference type="Google" id="ProtNLM"/>
    </source>
</evidence>
<sequence>MEKYKNAETYIKALKSQLIYSIIKERNEFKDFSHDDSPKKHFLMLCSMLDSMLDDSTNILAQSRKIYEFTLFTPQYDEDDLYTFLTDVKVSLLYKSFQKDKQSKIFGYHALFQLLLSQKKHVALNLLKKILFVTGDENNKLTIGNDQPNNTLISLTNFYKKLENMKSLSQSPQEITNCVSDIIKFLESYQIGRNSSHLPTLPIYFFFKIVKFISKVLNKYPESNPSSLIRLLSLQPIILISYQLPNDFKFNEKVYIGLTPLSIFQVFLPNEFPQFLIPYYYNVFFSVFEFFVLFAIKPKPSNDYKDIQTILNTFKLISRYEAAKDAFLLCVSFFLKSNIHSYVLFRLYQYLEMKEKSTIHDYCVMIFVIGLDCLYLPHTRNVLKSKHRIYLLKVLSTIEKNYEKSPFTDKVAFIKKTLIGEYVLNKDYSILQKYRLILSSNNYDVKQEKIYQILQQSIMYLHDPEVYTQFCLLIINTIQKITSKSNSADHFISYLSLFVYSHDFINLPKFHYIHALKVYSLLCLSNTVSTFRSLFAIQCFKNPSYFSGISIVFSHFHPISNYQSHQLSSRLNKIAIIIANRLIRSELPHFLFLLNDVLAVEIRHYNLTFDTIINFLITINNNNASLPFISRHSIRLLAAVSAVEGFDKFISTFSQISYLLEVIKTIGDKNCNSIPAAPAYINLWRIIGQKQNKNELLIASIIAMSHRVSRTRFFYESLFDVIINIPSILSILKITEWQRTPIFVRMIKSLPIDLTQFPGLTKIKEQSETKEEALIDIFRVKPFKLLPVAALMDGITGYYFNNKTDPLKQQERSKEPGSIQLLIPSILKNIRAEEEEEISDGPVFLGKLESRFIRDTNESYVYGHFHENCYVFAAYSAYINKILRIYGSMPQQSFAECYRYADYNNGDDERPEEAPQRLKKHFKYGILFDVTKSVSIRDILTLSVLISFSTSSQGWIGTANGELLIKSNEESYTNGNAEDCAEDMTVMNSCMTVIQH</sequence>
<evidence type="ECO:0000313" key="1">
    <source>
        <dbReference type="EMBL" id="KAK8864899.1"/>
    </source>
</evidence>
<organism evidence="1 2">
    <name type="scientific">Tritrichomonas musculus</name>
    <dbReference type="NCBI Taxonomy" id="1915356"/>
    <lineage>
        <taxon>Eukaryota</taxon>
        <taxon>Metamonada</taxon>
        <taxon>Parabasalia</taxon>
        <taxon>Tritrichomonadida</taxon>
        <taxon>Tritrichomonadidae</taxon>
        <taxon>Tritrichomonas</taxon>
    </lineage>
</organism>
<dbReference type="EMBL" id="JAPFFF010000016">
    <property type="protein sequence ID" value="KAK8864899.1"/>
    <property type="molecule type" value="Genomic_DNA"/>
</dbReference>
<accession>A0ABR2IKQ8</accession>
<comment type="caution">
    <text evidence="1">The sequence shown here is derived from an EMBL/GenBank/DDBJ whole genome shotgun (WGS) entry which is preliminary data.</text>
</comment>
<gene>
    <name evidence="1" type="ORF">M9Y10_010426</name>
</gene>
<reference evidence="1 2" key="1">
    <citation type="submission" date="2024-04" db="EMBL/GenBank/DDBJ databases">
        <title>Tritrichomonas musculus Genome.</title>
        <authorList>
            <person name="Alves-Ferreira E."/>
            <person name="Grigg M."/>
            <person name="Lorenzi H."/>
            <person name="Galac M."/>
        </authorList>
    </citation>
    <scope>NUCLEOTIDE SEQUENCE [LARGE SCALE GENOMIC DNA]</scope>
    <source>
        <strain evidence="1 2">EAF2021</strain>
    </source>
</reference>
<keyword evidence="2" id="KW-1185">Reference proteome</keyword>